<protein>
    <submittedName>
        <fullName evidence="2">Uncharacterized protein</fullName>
    </submittedName>
</protein>
<evidence type="ECO:0000313" key="3">
    <source>
        <dbReference type="Proteomes" id="UP000073604"/>
    </source>
</evidence>
<keyword evidence="1" id="KW-0812">Transmembrane</keyword>
<accession>A0A142CX11</accession>
<dbReference type="STRING" id="53952.A0127_09135"/>
<feature type="transmembrane region" description="Helical" evidence="1">
    <location>
        <begin position="52"/>
        <end position="70"/>
    </location>
</feature>
<gene>
    <name evidence="2" type="ORF">A0127_09135</name>
</gene>
<dbReference type="Proteomes" id="UP000073604">
    <property type="component" value="Chromosome"/>
</dbReference>
<keyword evidence="3" id="KW-1185">Reference proteome</keyword>
<reference evidence="3" key="1">
    <citation type="submission" date="2016-03" db="EMBL/GenBank/DDBJ databases">
        <authorList>
            <person name="Oger P.M."/>
        </authorList>
    </citation>
    <scope>NUCLEOTIDE SEQUENCE [LARGE SCALE GENOMIC DNA]</scope>
    <source>
        <strain evidence="3">OG-1</strain>
    </source>
</reference>
<evidence type="ECO:0000256" key="1">
    <source>
        <dbReference type="SAM" id="Phobius"/>
    </source>
</evidence>
<dbReference type="RefSeq" id="WP_054841537.1">
    <property type="nucleotide sequence ID" value="NZ_CP014750.1"/>
</dbReference>
<dbReference type="OrthoDB" id="102317at2157"/>
<dbReference type="AlphaFoldDB" id="A0A142CX11"/>
<evidence type="ECO:0000313" key="2">
    <source>
        <dbReference type="EMBL" id="AMQ19313.1"/>
    </source>
</evidence>
<sequence length="105" mass="12067">MLHPVFTITLVGGLVLIQKKRPIEGSLAAIYTYLSHALLDHYISTRSFYKSTAVILLELLAFIAVLYLLMPDIKAEKKQREEAIKEATVDLNEHWLNRIENRESE</sequence>
<keyword evidence="1" id="KW-0472">Membrane</keyword>
<dbReference type="GeneID" id="27140709"/>
<dbReference type="EMBL" id="CP014750">
    <property type="protein sequence ID" value="AMQ19313.1"/>
    <property type="molecule type" value="Genomic_DNA"/>
</dbReference>
<dbReference type="KEGG" id="tpep:A0127_09135"/>
<proteinExistence type="predicted"/>
<name>A0A142CX11_9EURY</name>
<keyword evidence="1" id="KW-1133">Transmembrane helix</keyword>
<organism evidence="2 3">
    <name type="scientific">Thermococcus peptonophilus</name>
    <dbReference type="NCBI Taxonomy" id="53952"/>
    <lineage>
        <taxon>Archaea</taxon>
        <taxon>Methanobacteriati</taxon>
        <taxon>Methanobacteriota</taxon>
        <taxon>Thermococci</taxon>
        <taxon>Thermococcales</taxon>
        <taxon>Thermococcaceae</taxon>
        <taxon>Thermococcus</taxon>
    </lineage>
</organism>